<organism evidence="2 3">
    <name type="scientific">Holothuria leucospilota</name>
    <name type="common">Black long sea cucumber</name>
    <name type="synonym">Mertensiothuria leucospilota</name>
    <dbReference type="NCBI Taxonomy" id="206669"/>
    <lineage>
        <taxon>Eukaryota</taxon>
        <taxon>Metazoa</taxon>
        <taxon>Echinodermata</taxon>
        <taxon>Eleutherozoa</taxon>
        <taxon>Echinozoa</taxon>
        <taxon>Holothuroidea</taxon>
        <taxon>Aspidochirotacea</taxon>
        <taxon>Aspidochirotida</taxon>
        <taxon>Holothuriidae</taxon>
        <taxon>Holothuria</taxon>
    </lineage>
</organism>
<dbReference type="Gene3D" id="3.90.550.10">
    <property type="entry name" value="Spore Coat Polysaccharide Biosynthesis Protein SpsA, Chain A"/>
    <property type="match status" value="1"/>
</dbReference>
<dbReference type="OrthoDB" id="10038994at2759"/>
<accession>A0A9Q1C389</accession>
<dbReference type="GO" id="GO:0008489">
    <property type="term" value="F:UDP-galactose:glucosylceramide beta-1,4-galactosyltransferase activity"/>
    <property type="evidence" value="ECO:0007669"/>
    <property type="project" value="TreeGrafter"/>
</dbReference>
<reference evidence="2" key="1">
    <citation type="submission" date="2021-10" db="EMBL/GenBank/DDBJ databases">
        <title>Tropical sea cucumber genome reveals ecological adaptation and Cuvierian tubules defense mechanism.</title>
        <authorList>
            <person name="Chen T."/>
        </authorList>
    </citation>
    <scope>NUCLEOTIDE SEQUENCE</scope>
    <source>
        <strain evidence="2">Nanhai2018</strain>
        <tissue evidence="2">Muscle</tissue>
    </source>
</reference>
<evidence type="ECO:0000259" key="1">
    <source>
        <dbReference type="Pfam" id="PF13733"/>
    </source>
</evidence>
<protein>
    <submittedName>
        <fullName evidence="2">Beta-1,4-galactosyltransferase 5</fullName>
    </submittedName>
</protein>
<dbReference type="AlphaFoldDB" id="A0A9Q1C389"/>
<feature type="domain" description="Galactosyltransferase N-terminal" evidence="1">
    <location>
        <begin position="82"/>
        <end position="182"/>
    </location>
</feature>
<dbReference type="PANTHER" id="PTHR19300">
    <property type="entry name" value="BETA-1,4-GALACTOSYLTRANSFERASE"/>
    <property type="match status" value="1"/>
</dbReference>
<dbReference type="Proteomes" id="UP001152320">
    <property type="component" value="Chromosome 8"/>
</dbReference>
<dbReference type="GO" id="GO:0005794">
    <property type="term" value="C:Golgi apparatus"/>
    <property type="evidence" value="ECO:0007669"/>
    <property type="project" value="TreeGrafter"/>
</dbReference>
<evidence type="ECO:0000313" key="3">
    <source>
        <dbReference type="Proteomes" id="UP001152320"/>
    </source>
</evidence>
<dbReference type="EMBL" id="JAIZAY010000008">
    <property type="protein sequence ID" value="KAJ8037294.1"/>
    <property type="molecule type" value="Genomic_DNA"/>
</dbReference>
<proteinExistence type="predicted"/>
<gene>
    <name evidence="2" type="ORF">HOLleu_18077</name>
</gene>
<comment type="caution">
    <text evidence="2">The sequence shown here is derived from an EMBL/GenBank/DDBJ whole genome shotgun (WGS) entry which is preliminary data.</text>
</comment>
<dbReference type="GO" id="GO:0005975">
    <property type="term" value="P:carbohydrate metabolic process"/>
    <property type="evidence" value="ECO:0007669"/>
    <property type="project" value="InterPro"/>
</dbReference>
<dbReference type="PANTHER" id="PTHR19300:SF38">
    <property type="entry name" value="BETA-1,4-GALACTOSYLTRANSFERASE"/>
    <property type="match status" value="1"/>
</dbReference>
<keyword evidence="3" id="KW-1185">Reference proteome</keyword>
<dbReference type="InterPro" id="IPR003859">
    <property type="entry name" value="Galactosyl_T"/>
</dbReference>
<dbReference type="SUPFAM" id="SSF53448">
    <property type="entry name" value="Nucleotide-diphospho-sugar transferases"/>
    <property type="match status" value="1"/>
</dbReference>
<dbReference type="InterPro" id="IPR027995">
    <property type="entry name" value="Galactosyl_T_N"/>
</dbReference>
<dbReference type="PRINTS" id="PR02050">
    <property type="entry name" value="B14GALTRFASE"/>
</dbReference>
<dbReference type="Pfam" id="PF13733">
    <property type="entry name" value="Glyco_transf_7N"/>
    <property type="match status" value="1"/>
</dbReference>
<evidence type="ECO:0000313" key="2">
    <source>
        <dbReference type="EMBL" id="KAJ8037294.1"/>
    </source>
</evidence>
<dbReference type="InterPro" id="IPR029044">
    <property type="entry name" value="Nucleotide-diphossugar_trans"/>
</dbReference>
<name>A0A9Q1C389_HOLLE</name>
<sequence>MRTHVGGKKNVTIDLHEIDLLHVEEEIFGEYLLDVRKFSSDVNQDVASVYRDKYKASSEQGLLVKDVLSEGIKIGDDYWYLPGGHWIPAGCTPRWKVAIIIPFRNRFTQLPIFLRHLVPFLKKQYLEFGIFFAEQANELEFNRAMLMNVGYLETLNFTQWDCYIFHDVDHIPLSYGNYYGCSCMPKHFISGDDIWDYK</sequence>